<feature type="site" description="Important for catalytic activity, responsible for pKa modulation of the active site Glu and correct orientation of both the proton donor and substrate" evidence="6">
    <location>
        <position position="161"/>
    </location>
</feature>
<evidence type="ECO:0000256" key="5">
    <source>
        <dbReference type="PIRSR" id="PIRSR606710-1"/>
    </source>
</evidence>
<dbReference type="GeneID" id="38115524"/>
<dbReference type="SUPFAM" id="SSF75005">
    <property type="entry name" value="Arabinanase/levansucrase/invertase"/>
    <property type="match status" value="1"/>
</dbReference>
<dbReference type="STRING" id="1810919.A0A3D8S5L0"/>
<evidence type="ECO:0000256" key="4">
    <source>
        <dbReference type="ARBA" id="ARBA00023295"/>
    </source>
</evidence>
<dbReference type="CDD" id="cd08999">
    <property type="entry name" value="GH43_ABN-like"/>
    <property type="match status" value="1"/>
</dbReference>
<sequence length="333" mass="35437">MVQVQAQAPTSTLLLLSLTLSSTLSTAEPARVLNRNFADPAIIQTPDGWYAFATTSGDINVQVAHSSDFDSWGYLDDHDALPGPFPAWVASDPQPWAPDVFQRDDGQYVMYYSAIPRADSRRHCLGVAISSAIEGPYTAVDGDGDGDEAWACPLSQGGAIDASGFRDDDGTLYIAYKVDGSALNTDDENYHPTPLVLQEVADNGYSKVGDAVTLIDRDESDGPLVEAPSIVKADGFYYLLYSSHMFNSPDYDSKYATAPSVAGPWTRRGRVVAPGDSSDVGPLSGPGGADVSADGTKFVFHANINNQDPSGGRAMYATRVSLEGGNVTFVNES</sequence>
<evidence type="ECO:0000313" key="9">
    <source>
        <dbReference type="EMBL" id="RDW81597.1"/>
    </source>
</evidence>
<dbReference type="EMBL" id="PVWQ01000005">
    <property type="protein sequence ID" value="RDW81597.1"/>
    <property type="molecule type" value="Genomic_DNA"/>
</dbReference>
<proteinExistence type="inferred from homology"/>
<accession>A0A3D8S5L0</accession>
<reference evidence="9 10" key="1">
    <citation type="journal article" date="2018" name="IMA Fungus">
        <title>IMA Genome-F 9: Draft genome sequence of Annulohypoxylon stygium, Aspergillus mulundensis, Berkeleyomyces basicola (syn. Thielaviopsis basicola), Ceratocystis smalleyi, two Cercospora beticola strains, Coleophoma cylindrospora, Fusarium fracticaudum, Phialophora cf. hyalina, and Morchella septimelata.</title>
        <authorList>
            <person name="Wingfield B.D."/>
            <person name="Bills G.F."/>
            <person name="Dong Y."/>
            <person name="Huang W."/>
            <person name="Nel W.J."/>
            <person name="Swalarsk-Parry B.S."/>
            <person name="Vaghefi N."/>
            <person name="Wilken P.M."/>
            <person name="An Z."/>
            <person name="de Beer Z.W."/>
            <person name="De Vos L."/>
            <person name="Chen L."/>
            <person name="Duong T.A."/>
            <person name="Gao Y."/>
            <person name="Hammerbacher A."/>
            <person name="Kikkert J.R."/>
            <person name="Li Y."/>
            <person name="Li H."/>
            <person name="Li K."/>
            <person name="Li Q."/>
            <person name="Liu X."/>
            <person name="Ma X."/>
            <person name="Naidoo K."/>
            <person name="Pethybridge S.J."/>
            <person name="Sun J."/>
            <person name="Steenkamp E.T."/>
            <person name="van der Nest M.A."/>
            <person name="van Wyk S."/>
            <person name="Wingfield M.J."/>
            <person name="Xiong C."/>
            <person name="Yue Q."/>
            <person name="Zhang X."/>
        </authorList>
    </citation>
    <scope>NUCLEOTIDE SEQUENCE [LARGE SCALE GENOMIC DNA]</scope>
    <source>
        <strain evidence="9 10">DSM 5745</strain>
    </source>
</reference>
<evidence type="ECO:0000256" key="2">
    <source>
        <dbReference type="ARBA" id="ARBA00022729"/>
    </source>
</evidence>
<dbReference type="InterPro" id="IPR023296">
    <property type="entry name" value="Glyco_hydro_beta-prop_sf"/>
</dbReference>
<feature type="chain" id="PRO_5017611641" evidence="8">
    <location>
        <begin position="28"/>
        <end position="333"/>
    </location>
</feature>
<dbReference type="Proteomes" id="UP000256690">
    <property type="component" value="Unassembled WGS sequence"/>
</dbReference>
<dbReference type="InterPro" id="IPR006710">
    <property type="entry name" value="Glyco_hydro_43"/>
</dbReference>
<comment type="caution">
    <text evidence="9">The sequence shown here is derived from an EMBL/GenBank/DDBJ whole genome shotgun (WGS) entry which is preliminary data.</text>
</comment>
<evidence type="ECO:0000313" key="10">
    <source>
        <dbReference type="Proteomes" id="UP000256690"/>
    </source>
</evidence>
<keyword evidence="3 7" id="KW-0378">Hydrolase</keyword>
<dbReference type="AlphaFoldDB" id="A0A3D8S5L0"/>
<feature type="active site" description="Proton donor" evidence="5">
    <location>
        <position position="226"/>
    </location>
</feature>
<dbReference type="PANTHER" id="PTHR42812">
    <property type="entry name" value="BETA-XYLOSIDASE"/>
    <property type="match status" value="1"/>
</dbReference>
<protein>
    <submittedName>
        <fullName evidence="9">Uncharacterized protein</fullName>
    </submittedName>
</protein>
<evidence type="ECO:0000256" key="6">
    <source>
        <dbReference type="PIRSR" id="PIRSR606710-2"/>
    </source>
</evidence>
<organism evidence="9 10">
    <name type="scientific">Aspergillus mulundensis</name>
    <dbReference type="NCBI Taxonomy" id="1810919"/>
    <lineage>
        <taxon>Eukaryota</taxon>
        <taxon>Fungi</taxon>
        <taxon>Dikarya</taxon>
        <taxon>Ascomycota</taxon>
        <taxon>Pezizomycotina</taxon>
        <taxon>Eurotiomycetes</taxon>
        <taxon>Eurotiomycetidae</taxon>
        <taxon>Eurotiales</taxon>
        <taxon>Aspergillaceae</taxon>
        <taxon>Aspergillus</taxon>
        <taxon>Aspergillus subgen. Nidulantes</taxon>
    </lineage>
</organism>
<evidence type="ECO:0000256" key="3">
    <source>
        <dbReference type="ARBA" id="ARBA00022801"/>
    </source>
</evidence>
<dbReference type="OrthoDB" id="3879658at2759"/>
<dbReference type="Pfam" id="PF04616">
    <property type="entry name" value="Glyco_hydro_43"/>
    <property type="match status" value="1"/>
</dbReference>
<dbReference type="PANTHER" id="PTHR42812:SF5">
    <property type="entry name" value="ENDO-ARABINASE"/>
    <property type="match status" value="1"/>
</dbReference>
<dbReference type="GO" id="GO:0005975">
    <property type="term" value="P:carbohydrate metabolic process"/>
    <property type="evidence" value="ECO:0007669"/>
    <property type="project" value="InterPro"/>
</dbReference>
<dbReference type="InterPro" id="IPR051795">
    <property type="entry name" value="Glycosyl_Hydrlase_43"/>
</dbReference>
<gene>
    <name evidence="9" type="ORF">DSM5745_05154</name>
</gene>
<keyword evidence="2 8" id="KW-0732">Signal</keyword>
<keyword evidence="10" id="KW-1185">Reference proteome</keyword>
<evidence type="ECO:0000256" key="1">
    <source>
        <dbReference type="ARBA" id="ARBA00009865"/>
    </source>
</evidence>
<feature type="active site" description="Proton acceptor" evidence="5">
    <location>
        <position position="39"/>
    </location>
</feature>
<keyword evidence="4 7" id="KW-0326">Glycosidase</keyword>
<dbReference type="RefSeq" id="XP_026604650.1">
    <property type="nucleotide sequence ID" value="XM_026747170.1"/>
</dbReference>
<name>A0A3D8S5L0_9EURO</name>
<comment type="similarity">
    <text evidence="1 7">Belongs to the glycosyl hydrolase 43 family.</text>
</comment>
<dbReference type="GO" id="GO:0004553">
    <property type="term" value="F:hydrolase activity, hydrolyzing O-glycosyl compounds"/>
    <property type="evidence" value="ECO:0007669"/>
    <property type="project" value="InterPro"/>
</dbReference>
<evidence type="ECO:0000256" key="7">
    <source>
        <dbReference type="RuleBase" id="RU361187"/>
    </source>
</evidence>
<dbReference type="Gene3D" id="2.115.10.20">
    <property type="entry name" value="Glycosyl hydrolase domain, family 43"/>
    <property type="match status" value="1"/>
</dbReference>
<evidence type="ECO:0000256" key="8">
    <source>
        <dbReference type="SAM" id="SignalP"/>
    </source>
</evidence>
<feature type="signal peptide" evidence="8">
    <location>
        <begin position="1"/>
        <end position="27"/>
    </location>
</feature>